<keyword evidence="2" id="KW-1185">Reference proteome</keyword>
<dbReference type="AlphaFoldDB" id="A0A3A4KHG2"/>
<proteinExistence type="predicted"/>
<evidence type="ECO:0000313" key="1">
    <source>
        <dbReference type="EMBL" id="RJO73718.1"/>
    </source>
</evidence>
<evidence type="ECO:0000313" key="2">
    <source>
        <dbReference type="Proteomes" id="UP000266677"/>
    </source>
</evidence>
<comment type="caution">
    <text evidence="1">The sequence shown here is derived from an EMBL/GenBank/DDBJ whole genome shotgun (WGS) entry which is preliminary data.</text>
</comment>
<accession>A0A3A4KHG2</accession>
<sequence length="62" mass="6582">MLRWGGAIGAIPAQQFAVAGGPLRTFEEVRCHRAIQAVLDGRGMVGQHGVAGEDRSVHTLTQ</sequence>
<gene>
    <name evidence="1" type="ORF">D5S18_21365</name>
</gene>
<name>A0A3A4KHG2_9NOCA</name>
<reference evidence="1 2" key="1">
    <citation type="submission" date="2018-09" db="EMBL/GenBank/DDBJ databases">
        <title>YIM PH21274 draft genome.</title>
        <authorList>
            <person name="Miao C."/>
        </authorList>
    </citation>
    <scope>NUCLEOTIDE SEQUENCE [LARGE SCALE GENOMIC DNA]</scope>
    <source>
        <strain evidence="1 2">YIM PH 21724</strain>
    </source>
</reference>
<organism evidence="1 2">
    <name type="scientific">Nocardia panacis</name>
    <dbReference type="NCBI Taxonomy" id="2340916"/>
    <lineage>
        <taxon>Bacteria</taxon>
        <taxon>Bacillati</taxon>
        <taxon>Actinomycetota</taxon>
        <taxon>Actinomycetes</taxon>
        <taxon>Mycobacteriales</taxon>
        <taxon>Nocardiaceae</taxon>
        <taxon>Nocardia</taxon>
    </lineage>
</organism>
<dbReference type="Proteomes" id="UP000266677">
    <property type="component" value="Unassembled WGS sequence"/>
</dbReference>
<dbReference type="EMBL" id="QZFU01000023">
    <property type="protein sequence ID" value="RJO73718.1"/>
    <property type="molecule type" value="Genomic_DNA"/>
</dbReference>
<protein>
    <submittedName>
        <fullName evidence="1">Uncharacterized protein</fullName>
    </submittedName>
</protein>